<keyword evidence="1" id="KW-0175">Coiled coil</keyword>
<feature type="region of interest" description="Disordered" evidence="2">
    <location>
        <begin position="69"/>
        <end position="95"/>
    </location>
</feature>
<dbReference type="Proteomes" id="UP001369086">
    <property type="component" value="Unassembled WGS sequence"/>
</dbReference>
<gene>
    <name evidence="3" type="ORF">HHUSO_G22175</name>
</gene>
<feature type="compositionally biased region" description="Basic and acidic residues" evidence="2">
    <location>
        <begin position="862"/>
        <end position="872"/>
    </location>
</feature>
<comment type="caution">
    <text evidence="3">The sequence shown here is derived from an EMBL/GenBank/DDBJ whole genome shotgun (WGS) entry which is preliminary data.</text>
</comment>
<name>A0ABR0YXF3_HUSHU</name>
<evidence type="ECO:0000313" key="4">
    <source>
        <dbReference type="Proteomes" id="UP001369086"/>
    </source>
</evidence>
<accession>A0ABR0YXF3</accession>
<dbReference type="InterPro" id="IPR033545">
    <property type="entry name" value="CEP89"/>
</dbReference>
<feature type="compositionally biased region" description="Polar residues" evidence="2">
    <location>
        <begin position="78"/>
        <end position="95"/>
    </location>
</feature>
<keyword evidence="4" id="KW-1185">Reference proteome</keyword>
<evidence type="ECO:0000256" key="1">
    <source>
        <dbReference type="SAM" id="Coils"/>
    </source>
</evidence>
<organism evidence="3 4">
    <name type="scientific">Huso huso</name>
    <name type="common">Beluga</name>
    <name type="synonym">Acipenser huso</name>
    <dbReference type="NCBI Taxonomy" id="61971"/>
    <lineage>
        <taxon>Eukaryota</taxon>
        <taxon>Metazoa</taxon>
        <taxon>Chordata</taxon>
        <taxon>Craniata</taxon>
        <taxon>Vertebrata</taxon>
        <taxon>Euteleostomi</taxon>
        <taxon>Actinopterygii</taxon>
        <taxon>Chondrostei</taxon>
        <taxon>Acipenseriformes</taxon>
        <taxon>Acipenseridae</taxon>
        <taxon>Huso</taxon>
    </lineage>
</organism>
<evidence type="ECO:0000256" key="2">
    <source>
        <dbReference type="SAM" id="MobiDB-lite"/>
    </source>
</evidence>
<dbReference type="EMBL" id="JAHFZB010000021">
    <property type="protein sequence ID" value="KAK6477267.1"/>
    <property type="molecule type" value="Genomic_DNA"/>
</dbReference>
<sequence>MTSFPKMAFSFRRKDAVAFKHIAHGLIPAATIAPRSAVPRTPPPRSPNPSPERPRSALAAAILASTLTGRTVAIPQPRQRSLSETDVSYSENRSSIEPYASTAEIERERWNDAVNGRLRMPSPRFSDDEDDDYEDVEKEVLLEPEGHIYNTIAKEDESQIEPVYAKPCKKGRMPVSEGTDETDSSAYRVASSTLPHQLRTEQMQEKNIVQENLLQKAEISKVEETAQRPSPTPDLTDDLSLETPRTNSNLSKKRTLSKKIFIKDSKSDLTDDAYKELLEMNKEILQEMKERNHALGSENQALVQKLQEQGHRLQKTQLRLDQSQQEYRRLKEADESLSREDHQAELHSIRQQAQELVDENDAMKMTIHRLNVELSRYQTQFRPLSKEEFSKINALPMKGPPPPWLLDMKYLSPLLLAYEDRLREKDSALHAYEEEMKSFSSQVKAVVRENEELRLQLEKTGAVSNKEWRQLRDQARLVLEENQVLMEQLEVQQAKAKDSHNQHLHEVSKLTKQLMLLETEKETKQEELVECSKQLEELHSKYKHAKVNLENKVELDEHVSTVNELKRQLQQEEQKRHAEVEDLMGRIASLQTEKKTLLLEKTNLMADNKSIETELEISRNANRKSQRKIGLLKQQLEEALDKEVAAHQYLANLLSLAEKTTQERDQLIYMAKNLETDKQDVFNKIIEGTVRMGKLEEKVKVYKKKAAAKLGDMGHRLLEQEKGFAGKTDSYQREIKHLQRLLRDKQESLDEVLQQKREVEGELEIVWQSATRENKRMKDTLFDSFCQSNALNLEEASGFRARSLRSAHGKQNMGAAYPLELLEVNSAFAVSTPIRSKPKQGMQKSPMFESDSDQQQIPSSDESEKNGLEFYS</sequence>
<evidence type="ECO:0000313" key="3">
    <source>
        <dbReference type="EMBL" id="KAK6477267.1"/>
    </source>
</evidence>
<feature type="coiled-coil region" evidence="1">
    <location>
        <begin position="285"/>
        <end position="373"/>
    </location>
</feature>
<feature type="region of interest" description="Disordered" evidence="2">
    <location>
        <begin position="834"/>
        <end position="872"/>
    </location>
</feature>
<proteinExistence type="predicted"/>
<dbReference type="PANTHER" id="PTHR36170:SF1">
    <property type="entry name" value="CENTROSOMAL PROTEIN OF 89 KDA"/>
    <property type="match status" value="1"/>
</dbReference>
<feature type="compositionally biased region" description="Pro residues" evidence="2">
    <location>
        <begin position="40"/>
        <end position="51"/>
    </location>
</feature>
<dbReference type="PANTHER" id="PTHR36170">
    <property type="entry name" value="CENTROSOMAL PROTEIN OF 89 KDA"/>
    <property type="match status" value="1"/>
</dbReference>
<reference evidence="3 4" key="1">
    <citation type="submission" date="2021-05" db="EMBL/GenBank/DDBJ databases">
        <authorList>
            <person name="Zahm M."/>
            <person name="Klopp C."/>
            <person name="Cabau C."/>
            <person name="Kuhl H."/>
            <person name="Suciu R."/>
            <person name="Ciorpac M."/>
            <person name="Holostenco D."/>
            <person name="Gessner J."/>
            <person name="Wuertz S."/>
            <person name="Hohne C."/>
            <person name="Stock M."/>
            <person name="Gislard M."/>
            <person name="Lluch J."/>
            <person name="Milhes M."/>
            <person name="Lampietro C."/>
            <person name="Lopez Roques C."/>
            <person name="Donnadieu C."/>
            <person name="Du K."/>
            <person name="Schartl M."/>
            <person name="Guiguen Y."/>
        </authorList>
    </citation>
    <scope>NUCLEOTIDE SEQUENCE [LARGE SCALE GENOMIC DNA]</scope>
    <source>
        <strain evidence="3">Hh-F2</strain>
        <tissue evidence="3">Blood</tissue>
    </source>
</reference>
<feature type="coiled-coil region" evidence="1">
    <location>
        <begin position="415"/>
        <end position="642"/>
    </location>
</feature>
<feature type="coiled-coil region" evidence="1">
    <location>
        <begin position="728"/>
        <end position="762"/>
    </location>
</feature>
<feature type="region of interest" description="Disordered" evidence="2">
    <location>
        <begin position="222"/>
        <end position="253"/>
    </location>
</feature>
<feature type="region of interest" description="Disordered" evidence="2">
    <location>
        <begin position="33"/>
        <end position="57"/>
    </location>
</feature>
<protein>
    <submittedName>
        <fullName evidence="3">Centrosomal protein of 89 kDa</fullName>
    </submittedName>
</protein>